<reference evidence="1 2" key="1">
    <citation type="submission" date="2019-03" db="EMBL/GenBank/DDBJ databases">
        <title>Metabolic reconstructions from genomes of highly enriched 'Candidatus Accumulibacter' and 'Candidatus Competibacter' bioreactor populations.</title>
        <authorList>
            <person name="Annavajhala M.K."/>
            <person name="Welles L."/>
            <person name="Abbas B."/>
            <person name="Sorokin D."/>
            <person name="Park H."/>
            <person name="Van Loosdrecht M."/>
            <person name="Chandran K."/>
        </authorList>
    </citation>
    <scope>NUCLEOTIDE SEQUENCE [LARGE SCALE GENOMIC DNA]</scope>
    <source>
        <strain evidence="1 2">SBR_G</strain>
    </source>
</reference>
<evidence type="ECO:0000313" key="1">
    <source>
        <dbReference type="EMBL" id="NMQ21051.1"/>
    </source>
</evidence>
<protein>
    <submittedName>
        <fullName evidence="1">Uncharacterized protein</fullName>
    </submittedName>
</protein>
<gene>
    <name evidence="1" type="ORF">E4P82_18755</name>
</gene>
<organism evidence="1 2">
    <name type="scientific">Candidatus Competibacter phosphatis</name>
    <dbReference type="NCBI Taxonomy" id="221280"/>
    <lineage>
        <taxon>Bacteria</taxon>
        <taxon>Pseudomonadati</taxon>
        <taxon>Pseudomonadota</taxon>
        <taxon>Gammaproteobacteria</taxon>
        <taxon>Candidatus Competibacteraceae</taxon>
        <taxon>Candidatus Competibacter</taxon>
    </lineage>
</organism>
<dbReference type="EMBL" id="SPMZ01000075">
    <property type="protein sequence ID" value="NMQ21051.1"/>
    <property type="molecule type" value="Genomic_DNA"/>
</dbReference>
<evidence type="ECO:0000313" key="2">
    <source>
        <dbReference type="Proteomes" id="UP000760480"/>
    </source>
</evidence>
<keyword evidence="2" id="KW-1185">Reference proteome</keyword>
<comment type="caution">
    <text evidence="1">The sequence shown here is derived from an EMBL/GenBank/DDBJ whole genome shotgun (WGS) entry which is preliminary data.</text>
</comment>
<name>A0ABX1TSY4_9GAMM</name>
<dbReference type="Proteomes" id="UP000760480">
    <property type="component" value="Unassembled WGS sequence"/>
</dbReference>
<proteinExistence type="predicted"/>
<accession>A0ABX1TSY4</accession>
<dbReference type="RefSeq" id="WP_169250301.1">
    <property type="nucleotide sequence ID" value="NZ_SPMZ01000075.1"/>
</dbReference>
<sequence>MPYLYQRGTKRWRRHDGKSDVRSYRPCRDWEATAELLDVHPVTGRPLTDPPQWWIREVFAPHRPTHA</sequence>